<dbReference type="SMART" id="SM00829">
    <property type="entry name" value="PKS_ER"/>
    <property type="match status" value="1"/>
</dbReference>
<evidence type="ECO:0000313" key="5">
    <source>
        <dbReference type="EMBL" id="KAF2432605.1"/>
    </source>
</evidence>
<dbReference type="InterPro" id="IPR036291">
    <property type="entry name" value="NAD(P)-bd_dom_sf"/>
</dbReference>
<comment type="similarity">
    <text evidence="1">Belongs to the zinc-containing alcohol dehydrogenase family.</text>
</comment>
<dbReference type="PANTHER" id="PTHR45348:SF2">
    <property type="entry name" value="ZINC-TYPE ALCOHOL DEHYDROGENASE-LIKE PROTEIN C2E1P3.01"/>
    <property type="match status" value="1"/>
</dbReference>
<dbReference type="AlphaFoldDB" id="A0A9P4U0C0"/>
<dbReference type="SUPFAM" id="SSF51735">
    <property type="entry name" value="NAD(P)-binding Rossmann-fold domains"/>
    <property type="match status" value="1"/>
</dbReference>
<dbReference type="Pfam" id="PF00107">
    <property type="entry name" value="ADH_zinc_N"/>
    <property type="match status" value="1"/>
</dbReference>
<protein>
    <submittedName>
        <fullName evidence="5">GroES-like protein</fullName>
    </submittedName>
</protein>
<name>A0A9P4U0C0_9PEZI</name>
<dbReference type="Gene3D" id="3.90.180.10">
    <property type="entry name" value="Medium-chain alcohol dehydrogenases, catalytic domain"/>
    <property type="match status" value="1"/>
</dbReference>
<dbReference type="SUPFAM" id="SSF50129">
    <property type="entry name" value="GroES-like"/>
    <property type="match status" value="1"/>
</dbReference>
<evidence type="ECO:0000256" key="1">
    <source>
        <dbReference type="ARBA" id="ARBA00008072"/>
    </source>
</evidence>
<comment type="subunit">
    <text evidence="2">Monomer.</text>
</comment>
<organism evidence="5 6">
    <name type="scientific">Tothia fuscella</name>
    <dbReference type="NCBI Taxonomy" id="1048955"/>
    <lineage>
        <taxon>Eukaryota</taxon>
        <taxon>Fungi</taxon>
        <taxon>Dikarya</taxon>
        <taxon>Ascomycota</taxon>
        <taxon>Pezizomycotina</taxon>
        <taxon>Dothideomycetes</taxon>
        <taxon>Pleosporomycetidae</taxon>
        <taxon>Venturiales</taxon>
        <taxon>Cylindrosympodiaceae</taxon>
        <taxon>Tothia</taxon>
    </lineage>
</organism>
<dbReference type="OrthoDB" id="3509362at2759"/>
<keyword evidence="6" id="KW-1185">Reference proteome</keyword>
<dbReference type="Proteomes" id="UP000800235">
    <property type="component" value="Unassembled WGS sequence"/>
</dbReference>
<dbReference type="InterPro" id="IPR020843">
    <property type="entry name" value="ER"/>
</dbReference>
<comment type="caution">
    <text evidence="5">The sequence shown here is derived from an EMBL/GenBank/DDBJ whole genome shotgun (WGS) entry which is preliminary data.</text>
</comment>
<keyword evidence="3" id="KW-0560">Oxidoreductase</keyword>
<accession>A0A9P4U0C0</accession>
<dbReference type="InterPro" id="IPR011032">
    <property type="entry name" value="GroES-like_sf"/>
</dbReference>
<dbReference type="InterPro" id="IPR013149">
    <property type="entry name" value="ADH-like_C"/>
</dbReference>
<dbReference type="EMBL" id="MU007025">
    <property type="protein sequence ID" value="KAF2432605.1"/>
    <property type="molecule type" value="Genomic_DNA"/>
</dbReference>
<dbReference type="PANTHER" id="PTHR45348">
    <property type="entry name" value="HYPOTHETICAL OXIDOREDUCTASE (EUROFUNG)"/>
    <property type="match status" value="1"/>
</dbReference>
<evidence type="ECO:0000256" key="3">
    <source>
        <dbReference type="ARBA" id="ARBA00023002"/>
    </source>
</evidence>
<reference evidence="5" key="1">
    <citation type="journal article" date="2020" name="Stud. Mycol.">
        <title>101 Dothideomycetes genomes: a test case for predicting lifestyles and emergence of pathogens.</title>
        <authorList>
            <person name="Haridas S."/>
            <person name="Albert R."/>
            <person name="Binder M."/>
            <person name="Bloem J."/>
            <person name="Labutti K."/>
            <person name="Salamov A."/>
            <person name="Andreopoulos B."/>
            <person name="Baker S."/>
            <person name="Barry K."/>
            <person name="Bills G."/>
            <person name="Bluhm B."/>
            <person name="Cannon C."/>
            <person name="Castanera R."/>
            <person name="Culley D."/>
            <person name="Daum C."/>
            <person name="Ezra D."/>
            <person name="Gonzalez J."/>
            <person name="Henrissat B."/>
            <person name="Kuo A."/>
            <person name="Liang C."/>
            <person name="Lipzen A."/>
            <person name="Lutzoni F."/>
            <person name="Magnuson J."/>
            <person name="Mondo S."/>
            <person name="Nolan M."/>
            <person name="Ohm R."/>
            <person name="Pangilinan J."/>
            <person name="Park H.-J."/>
            <person name="Ramirez L."/>
            <person name="Alfaro M."/>
            <person name="Sun H."/>
            <person name="Tritt A."/>
            <person name="Yoshinaga Y."/>
            <person name="Zwiers L.-H."/>
            <person name="Turgeon B."/>
            <person name="Goodwin S."/>
            <person name="Spatafora J."/>
            <person name="Crous P."/>
            <person name="Grigoriev I."/>
        </authorList>
    </citation>
    <scope>NUCLEOTIDE SEQUENCE</scope>
    <source>
        <strain evidence="5">CBS 130266</strain>
    </source>
</reference>
<sequence length="345" mass="36562">MSLPNKAAWVPQATANLTVGPAPYPFPVPKHSILVKNESLAINPVEAAIQKYAIFLMEYPAILGSSFAGTVKAIGSSVKSFKVGDRVVVSKAFSNPSPLYGVYQQYALALPPYVSKLQDSTSLDDAAAIVSNLATTVGALTIAMGLDRPPLSGSASTNGKKLLVYGGSSSIGGLAVQYATQAGYTVITTSSLRNMSTVEQYGAAKVINHTQKTENILAAIEAEGPYDGIFDTIALPSVVGILSKYLEAHGGGVIYAVQPPPDDLPAGVERKFFTYPGLLEDEANDEIRKWLFEEYLPKSLAEKRIIPTKVEKVSGGLCAIQGVLDKYNSTGVSGVKLVVDPFEED</sequence>
<evidence type="ECO:0000256" key="2">
    <source>
        <dbReference type="ARBA" id="ARBA00011245"/>
    </source>
</evidence>
<dbReference type="CDD" id="cd08249">
    <property type="entry name" value="enoyl_reductase_like"/>
    <property type="match status" value="1"/>
</dbReference>
<dbReference type="Gene3D" id="3.40.50.720">
    <property type="entry name" value="NAD(P)-binding Rossmann-like Domain"/>
    <property type="match status" value="1"/>
</dbReference>
<evidence type="ECO:0000259" key="4">
    <source>
        <dbReference type="SMART" id="SM00829"/>
    </source>
</evidence>
<evidence type="ECO:0000313" key="6">
    <source>
        <dbReference type="Proteomes" id="UP000800235"/>
    </source>
</evidence>
<dbReference type="InterPro" id="IPR047122">
    <property type="entry name" value="Trans-enoyl_RdTase-like"/>
</dbReference>
<dbReference type="GO" id="GO:0016651">
    <property type="term" value="F:oxidoreductase activity, acting on NAD(P)H"/>
    <property type="evidence" value="ECO:0007669"/>
    <property type="project" value="InterPro"/>
</dbReference>
<proteinExistence type="inferred from homology"/>
<feature type="domain" description="Enoyl reductase (ER)" evidence="4">
    <location>
        <begin position="12"/>
        <end position="324"/>
    </location>
</feature>
<dbReference type="Pfam" id="PF08240">
    <property type="entry name" value="ADH_N"/>
    <property type="match status" value="1"/>
</dbReference>
<dbReference type="InterPro" id="IPR013154">
    <property type="entry name" value="ADH-like_N"/>
</dbReference>
<gene>
    <name evidence="5" type="ORF">EJ08DRAFT_648032</name>
</gene>